<dbReference type="EMBL" id="CAJOAZ010027932">
    <property type="protein sequence ID" value="CAF4413397.1"/>
    <property type="molecule type" value="Genomic_DNA"/>
</dbReference>
<evidence type="ECO:0000313" key="2">
    <source>
        <dbReference type="Proteomes" id="UP000663844"/>
    </source>
</evidence>
<evidence type="ECO:0000313" key="1">
    <source>
        <dbReference type="EMBL" id="CAF4413397.1"/>
    </source>
</evidence>
<accession>A0A820Q0A8</accession>
<gene>
    <name evidence="1" type="ORF">OXD698_LOCUS52179</name>
</gene>
<feature type="non-terminal residue" evidence="1">
    <location>
        <position position="1"/>
    </location>
</feature>
<comment type="caution">
    <text evidence="1">The sequence shown here is derived from an EMBL/GenBank/DDBJ whole genome shotgun (WGS) entry which is preliminary data.</text>
</comment>
<name>A0A820Q0A8_9BILA</name>
<organism evidence="1 2">
    <name type="scientific">Adineta steineri</name>
    <dbReference type="NCBI Taxonomy" id="433720"/>
    <lineage>
        <taxon>Eukaryota</taxon>
        <taxon>Metazoa</taxon>
        <taxon>Spiralia</taxon>
        <taxon>Gnathifera</taxon>
        <taxon>Rotifera</taxon>
        <taxon>Eurotatoria</taxon>
        <taxon>Bdelloidea</taxon>
        <taxon>Adinetida</taxon>
        <taxon>Adinetidae</taxon>
        <taxon>Adineta</taxon>
    </lineage>
</organism>
<protein>
    <submittedName>
        <fullName evidence="1">Uncharacterized protein</fullName>
    </submittedName>
</protein>
<dbReference type="Proteomes" id="UP000663844">
    <property type="component" value="Unassembled WGS sequence"/>
</dbReference>
<sequence length="33" mass="3643">ASSVLQGVIALISTNQPVRTFLIESVTRRCRQV</sequence>
<dbReference type="AlphaFoldDB" id="A0A820Q0A8"/>
<proteinExistence type="predicted"/>
<reference evidence="1" key="1">
    <citation type="submission" date="2021-02" db="EMBL/GenBank/DDBJ databases">
        <authorList>
            <person name="Nowell W R."/>
        </authorList>
    </citation>
    <scope>NUCLEOTIDE SEQUENCE</scope>
</reference>